<dbReference type="InterPro" id="IPR029753">
    <property type="entry name" value="D-isomer_DH_CS"/>
</dbReference>
<dbReference type="PROSITE" id="PS00671">
    <property type="entry name" value="D_2_HYDROXYACID_DH_3"/>
    <property type="match status" value="1"/>
</dbReference>
<dbReference type="Proteomes" id="UP000178606">
    <property type="component" value="Unassembled WGS sequence"/>
</dbReference>
<dbReference type="PANTHER" id="PTHR43761:SF1">
    <property type="entry name" value="D-ISOMER SPECIFIC 2-HYDROXYACID DEHYDROGENASE CATALYTIC DOMAIN-CONTAINING PROTEIN-RELATED"/>
    <property type="match status" value="1"/>
</dbReference>
<accession>A0A1F6CC62</accession>
<dbReference type="GO" id="GO:0051287">
    <property type="term" value="F:NAD binding"/>
    <property type="evidence" value="ECO:0007669"/>
    <property type="project" value="InterPro"/>
</dbReference>
<dbReference type="SUPFAM" id="SSF52283">
    <property type="entry name" value="Formate/glycerate dehydrogenase catalytic domain-like"/>
    <property type="match status" value="1"/>
</dbReference>
<feature type="domain" description="D-isomer specific 2-hydroxyacid dehydrogenase NAD-binding" evidence="6">
    <location>
        <begin position="109"/>
        <end position="285"/>
    </location>
</feature>
<keyword evidence="2 4" id="KW-0560">Oxidoreductase</keyword>
<evidence type="ECO:0000256" key="4">
    <source>
        <dbReference type="RuleBase" id="RU003719"/>
    </source>
</evidence>
<evidence type="ECO:0000313" key="7">
    <source>
        <dbReference type="EMBL" id="OGG46600.1"/>
    </source>
</evidence>
<evidence type="ECO:0000313" key="8">
    <source>
        <dbReference type="Proteomes" id="UP000178606"/>
    </source>
</evidence>
<sequence length="324" mass="35306">MARKVLVTDYAWPDLEIEKGILGEIGYEVVASPNGEEGTLAGLARDVEGIMTCWARTTRKVIESAPRLRVISRYGIGLDNIDVAFATQRGIPVTRVPAYCLEDVAEHTLSLLLTLSRKTALFDRRIRAGTWGIQEGLPLSRLTGRVLGLIGFGKIARCVVPRARAFGLGVIACSPSLTPEQAAPAGVRAVDLETLLATSDFVSVHCPSTDQTRGLINADRLRRMKPTAFLINTSRGDIVDEEAICEALRSGQIAGAALDVRRREPPEAGDRLIALDNVIHTPHAAFYSTESLQELQTKTALECRRVLTGQAPENLVNPEYRRQG</sequence>
<dbReference type="EMBL" id="MFKF01000297">
    <property type="protein sequence ID" value="OGG46600.1"/>
    <property type="molecule type" value="Genomic_DNA"/>
</dbReference>
<dbReference type="PROSITE" id="PS00670">
    <property type="entry name" value="D_2_HYDROXYACID_DH_2"/>
    <property type="match status" value="1"/>
</dbReference>
<dbReference type="Pfam" id="PF02826">
    <property type="entry name" value="2-Hacid_dh_C"/>
    <property type="match status" value="1"/>
</dbReference>
<evidence type="ECO:0000256" key="1">
    <source>
        <dbReference type="ARBA" id="ARBA00005854"/>
    </source>
</evidence>
<comment type="caution">
    <text evidence="7">The sequence shown here is derived from an EMBL/GenBank/DDBJ whole genome shotgun (WGS) entry which is preliminary data.</text>
</comment>
<dbReference type="CDD" id="cd05299">
    <property type="entry name" value="CtBP_dh"/>
    <property type="match status" value="1"/>
</dbReference>
<comment type="similarity">
    <text evidence="1 4">Belongs to the D-isomer specific 2-hydroxyacid dehydrogenase family.</text>
</comment>
<dbReference type="GO" id="GO:0003714">
    <property type="term" value="F:transcription corepressor activity"/>
    <property type="evidence" value="ECO:0007669"/>
    <property type="project" value="InterPro"/>
</dbReference>
<reference evidence="7 8" key="1">
    <citation type="journal article" date="2016" name="Nat. Commun.">
        <title>Thousands of microbial genomes shed light on interconnected biogeochemical processes in an aquifer system.</title>
        <authorList>
            <person name="Anantharaman K."/>
            <person name="Brown C.T."/>
            <person name="Hug L.A."/>
            <person name="Sharon I."/>
            <person name="Castelle C.J."/>
            <person name="Probst A.J."/>
            <person name="Thomas B.C."/>
            <person name="Singh A."/>
            <person name="Wilkins M.J."/>
            <person name="Karaoz U."/>
            <person name="Brodie E.L."/>
            <person name="Williams K.H."/>
            <person name="Hubbard S.S."/>
            <person name="Banfield J.F."/>
        </authorList>
    </citation>
    <scope>NUCLEOTIDE SEQUENCE [LARGE SCALE GENOMIC DNA]</scope>
    <source>
        <strain evidence="8">RIFCSPLOWO2_12_FULL_64_10</strain>
    </source>
</reference>
<name>A0A1F6CC62_HANXR</name>
<dbReference type="FunFam" id="3.40.50.720:FF:000203">
    <property type="entry name" value="D-3-phosphoglycerate dehydrogenase (SerA)"/>
    <property type="match status" value="1"/>
</dbReference>
<proteinExistence type="inferred from homology"/>
<evidence type="ECO:0000259" key="6">
    <source>
        <dbReference type="Pfam" id="PF02826"/>
    </source>
</evidence>
<evidence type="ECO:0000259" key="5">
    <source>
        <dbReference type="Pfam" id="PF00389"/>
    </source>
</evidence>
<feature type="domain" description="D-isomer specific 2-hydroxyacid dehydrogenase catalytic" evidence="5">
    <location>
        <begin position="18"/>
        <end position="317"/>
    </location>
</feature>
<dbReference type="InterPro" id="IPR043322">
    <property type="entry name" value="CtBP"/>
</dbReference>
<evidence type="ECO:0000256" key="2">
    <source>
        <dbReference type="ARBA" id="ARBA00023002"/>
    </source>
</evidence>
<dbReference type="GO" id="GO:0016616">
    <property type="term" value="F:oxidoreductase activity, acting on the CH-OH group of donors, NAD or NADP as acceptor"/>
    <property type="evidence" value="ECO:0007669"/>
    <property type="project" value="InterPro"/>
</dbReference>
<dbReference type="AlphaFoldDB" id="A0A1F6CC62"/>
<dbReference type="PANTHER" id="PTHR43761">
    <property type="entry name" value="D-ISOMER SPECIFIC 2-HYDROXYACID DEHYDROGENASE FAMILY PROTEIN (AFU_ORTHOLOGUE AFUA_1G13630)"/>
    <property type="match status" value="1"/>
</dbReference>
<dbReference type="InterPro" id="IPR050418">
    <property type="entry name" value="D-iso_2-hydroxyacid_DH_PdxB"/>
</dbReference>
<evidence type="ECO:0000256" key="3">
    <source>
        <dbReference type="ARBA" id="ARBA00023027"/>
    </source>
</evidence>
<dbReference type="InterPro" id="IPR036291">
    <property type="entry name" value="NAD(P)-bd_dom_sf"/>
</dbReference>
<dbReference type="Pfam" id="PF00389">
    <property type="entry name" value="2-Hacid_dh"/>
    <property type="match status" value="1"/>
</dbReference>
<protein>
    <recommendedName>
        <fullName evidence="9">Hydroxyacid dehydrogenase</fullName>
    </recommendedName>
</protein>
<dbReference type="Gene3D" id="3.40.50.720">
    <property type="entry name" value="NAD(P)-binding Rossmann-like Domain"/>
    <property type="match status" value="2"/>
</dbReference>
<evidence type="ECO:0008006" key="9">
    <source>
        <dbReference type="Google" id="ProtNLM"/>
    </source>
</evidence>
<gene>
    <name evidence="7" type="ORF">A3F84_00585</name>
</gene>
<dbReference type="InterPro" id="IPR006139">
    <property type="entry name" value="D-isomer_2_OHA_DH_cat_dom"/>
</dbReference>
<keyword evidence="3" id="KW-0520">NAD</keyword>
<dbReference type="InterPro" id="IPR006140">
    <property type="entry name" value="D-isomer_DH_NAD-bd"/>
</dbReference>
<organism evidence="7 8">
    <name type="scientific">Handelsmanbacteria sp. (strain RIFCSPLOWO2_12_FULL_64_10)</name>
    <dbReference type="NCBI Taxonomy" id="1817868"/>
    <lineage>
        <taxon>Bacteria</taxon>
        <taxon>Candidatus Handelsmaniibacteriota</taxon>
    </lineage>
</organism>
<dbReference type="SUPFAM" id="SSF51735">
    <property type="entry name" value="NAD(P)-binding Rossmann-fold domains"/>
    <property type="match status" value="1"/>
</dbReference>